<dbReference type="Proteomes" id="UP000785171">
    <property type="component" value="Unassembled WGS sequence"/>
</dbReference>
<sequence length="63" mass="6929">MSPFTLTAPNDDSFCCKVETAALESIIWSCHVTSTNINLFRAKKKSNELQLGGLHHVVLGILQ</sequence>
<dbReference type="EMBL" id="JPWV03000719">
    <property type="protein sequence ID" value="KAG2505771.1"/>
    <property type="molecule type" value="Genomic_DNA"/>
</dbReference>
<reference evidence="1" key="1">
    <citation type="journal article" date="2015" name="Genom Data">
        <title>Genome sequences of six Phytophthora species associated with forests in New Zealand.</title>
        <authorList>
            <person name="Studholme D.J."/>
            <person name="McDougal R.L."/>
            <person name="Sambles C."/>
            <person name="Hansen E."/>
            <person name="Hardy G."/>
            <person name="Grant M."/>
            <person name="Ganley R.J."/>
            <person name="Williams N.M."/>
        </authorList>
    </citation>
    <scope>NUCLEOTIDE SEQUENCE</scope>
    <source>
        <strain evidence="1">NZFS 2646</strain>
        <strain evidence="2">NZFS 3630</strain>
    </source>
</reference>
<accession>A0A8T0LIZ3</accession>
<evidence type="ECO:0000313" key="1">
    <source>
        <dbReference type="EMBL" id="KAG2505771.1"/>
    </source>
</evidence>
<gene>
    <name evidence="1" type="ORF">JM16_009231</name>
    <name evidence="2" type="ORF">JM18_006251</name>
</gene>
<protein>
    <submittedName>
        <fullName evidence="1">Uncharacterized protein</fullName>
    </submittedName>
</protein>
<feature type="non-terminal residue" evidence="1">
    <location>
        <position position="1"/>
    </location>
</feature>
<comment type="caution">
    <text evidence="1">The sequence shown here is derived from an EMBL/GenBank/DDBJ whole genome shotgun (WGS) entry which is preliminary data.</text>
</comment>
<name>A0A8T0LIZ3_9STRA</name>
<evidence type="ECO:0000313" key="3">
    <source>
        <dbReference type="Proteomes" id="UP000785171"/>
    </source>
</evidence>
<dbReference type="AlphaFoldDB" id="A0A8T0LIZ3"/>
<organism evidence="1 3">
    <name type="scientific">Phytophthora kernoviae</name>
    <dbReference type="NCBI Taxonomy" id="325452"/>
    <lineage>
        <taxon>Eukaryota</taxon>
        <taxon>Sar</taxon>
        <taxon>Stramenopiles</taxon>
        <taxon>Oomycota</taxon>
        <taxon>Peronosporomycetes</taxon>
        <taxon>Peronosporales</taxon>
        <taxon>Peronosporaceae</taxon>
        <taxon>Phytophthora</taxon>
    </lineage>
</organism>
<dbReference type="Proteomes" id="UP000792063">
    <property type="component" value="Unassembled WGS sequence"/>
</dbReference>
<proteinExistence type="predicted"/>
<reference evidence="1" key="2">
    <citation type="submission" date="2020-06" db="EMBL/GenBank/DDBJ databases">
        <authorList>
            <person name="Studholme D.J."/>
        </authorList>
    </citation>
    <scope>NUCLEOTIDE SEQUENCE</scope>
    <source>
        <strain evidence="1">NZFS 2646</strain>
        <strain evidence="2">NZFS 3630</strain>
    </source>
</reference>
<evidence type="ECO:0000313" key="2">
    <source>
        <dbReference type="EMBL" id="KAG2522223.1"/>
    </source>
</evidence>
<dbReference type="EMBL" id="JPWU03000220">
    <property type="protein sequence ID" value="KAG2522223.1"/>
    <property type="molecule type" value="Genomic_DNA"/>
</dbReference>